<protein>
    <recommendedName>
        <fullName evidence="9">Transport permease protein</fullName>
    </recommendedName>
</protein>
<feature type="transmembrane region" description="Helical" evidence="9">
    <location>
        <begin position="142"/>
        <end position="167"/>
    </location>
</feature>
<dbReference type="PANTHER" id="PTHR30413:SF8">
    <property type="entry name" value="TRANSPORT PERMEASE PROTEIN"/>
    <property type="match status" value="1"/>
</dbReference>
<feature type="transmembrane region" description="Helical" evidence="9">
    <location>
        <begin position="174"/>
        <end position="190"/>
    </location>
</feature>
<feature type="transmembrane region" description="Helical" evidence="9">
    <location>
        <begin position="29"/>
        <end position="51"/>
    </location>
</feature>
<dbReference type="GO" id="GO:0005886">
    <property type="term" value="C:plasma membrane"/>
    <property type="evidence" value="ECO:0007669"/>
    <property type="project" value="UniProtKB-SubCell"/>
</dbReference>
<feature type="transmembrane region" description="Helical" evidence="9">
    <location>
        <begin position="239"/>
        <end position="257"/>
    </location>
</feature>
<evidence type="ECO:0000256" key="5">
    <source>
        <dbReference type="ARBA" id="ARBA00022519"/>
    </source>
</evidence>
<evidence type="ECO:0000256" key="4">
    <source>
        <dbReference type="ARBA" id="ARBA00022475"/>
    </source>
</evidence>
<keyword evidence="6 9" id="KW-0812">Transmembrane</keyword>
<dbReference type="InterPro" id="IPR047817">
    <property type="entry name" value="ABC2_TM_bact-type"/>
</dbReference>
<keyword evidence="5" id="KW-0997">Cell inner membrane</keyword>
<comment type="caution">
    <text evidence="11">The sequence shown here is derived from an EMBL/GenBank/DDBJ whole genome shotgun (WGS) entry which is preliminary data.</text>
</comment>
<dbReference type="GO" id="GO:0140359">
    <property type="term" value="F:ABC-type transporter activity"/>
    <property type="evidence" value="ECO:0007669"/>
    <property type="project" value="InterPro"/>
</dbReference>
<accession>A0A8I0GDQ6</accession>
<evidence type="ECO:0000313" key="11">
    <source>
        <dbReference type="EMBL" id="MBD3690086.1"/>
    </source>
</evidence>
<keyword evidence="8 9" id="KW-0472">Membrane</keyword>
<evidence type="ECO:0000256" key="7">
    <source>
        <dbReference type="ARBA" id="ARBA00022989"/>
    </source>
</evidence>
<evidence type="ECO:0000256" key="6">
    <source>
        <dbReference type="ARBA" id="ARBA00022692"/>
    </source>
</evidence>
<dbReference type="GO" id="GO:0015920">
    <property type="term" value="P:lipopolysaccharide transport"/>
    <property type="evidence" value="ECO:0007669"/>
    <property type="project" value="TreeGrafter"/>
</dbReference>
<feature type="transmembrane region" description="Helical" evidence="9">
    <location>
        <begin position="104"/>
        <end position="130"/>
    </location>
</feature>
<evidence type="ECO:0000256" key="8">
    <source>
        <dbReference type="ARBA" id="ARBA00023136"/>
    </source>
</evidence>
<gene>
    <name evidence="11" type="ORF">H8R10_07595</name>
</gene>
<comment type="similarity">
    <text evidence="2 9">Belongs to the ABC-2 integral membrane protein family.</text>
</comment>
<name>A0A8I0GDQ6_9ACTO</name>
<dbReference type="PROSITE" id="PS51012">
    <property type="entry name" value="ABC_TM2"/>
    <property type="match status" value="1"/>
</dbReference>
<reference evidence="11 12" key="1">
    <citation type="submission" date="2020-08" db="EMBL/GenBank/DDBJ databases">
        <title>Winkia gen. nov., sp. nov., isolated from faeces of the Anser albifrons in China.</title>
        <authorList>
            <person name="Liu Q."/>
        </authorList>
    </citation>
    <scope>NUCLEOTIDE SEQUENCE [LARGE SCALE GENOMIC DNA]</scope>
    <source>
        <strain evidence="11 12">C62</strain>
    </source>
</reference>
<dbReference type="PANTHER" id="PTHR30413">
    <property type="entry name" value="INNER MEMBRANE TRANSPORT PERMEASE"/>
    <property type="match status" value="1"/>
</dbReference>
<sequence>MGLIEVFRKRFLLNLLVHKELRVRYRGSILGMIWSYAKPATQFLVFYFAIGVFMQMNRNIENYIVYMFAGVVIINYFSEAFGNCTRSLVGNQDLVKKIYLPRELFPCSSVIVAIIHFLPQVAILIIGALVMGWRPGVTNIAAVFAGFAIVTVFALGLGLLGAALNVLYRDTENFVDLILMVVTWASPVLYRTHMVEDTLGSGWLMTVYNLNPLTPAVELFHYGFWSATEGITDPVPPHLVMWSVIALAVSFLFLVIGEATFRHFDGRFAQEL</sequence>
<comment type="subcellular location">
    <subcellularLocation>
        <location evidence="1">Cell inner membrane</location>
        <topology evidence="1">Multi-pass membrane protein</topology>
    </subcellularLocation>
    <subcellularLocation>
        <location evidence="9">Cell membrane</location>
        <topology evidence="9">Multi-pass membrane protein</topology>
    </subcellularLocation>
</comment>
<evidence type="ECO:0000313" key="12">
    <source>
        <dbReference type="Proteomes" id="UP000627538"/>
    </source>
</evidence>
<keyword evidence="12" id="KW-1185">Reference proteome</keyword>
<evidence type="ECO:0000256" key="9">
    <source>
        <dbReference type="RuleBase" id="RU361157"/>
    </source>
</evidence>
<keyword evidence="4 9" id="KW-1003">Cell membrane</keyword>
<evidence type="ECO:0000256" key="2">
    <source>
        <dbReference type="ARBA" id="ARBA00007783"/>
    </source>
</evidence>
<proteinExistence type="inferred from homology"/>
<dbReference type="InterPro" id="IPR013525">
    <property type="entry name" value="ABC2_TM"/>
</dbReference>
<dbReference type="Pfam" id="PF01061">
    <property type="entry name" value="ABC2_membrane"/>
    <property type="match status" value="1"/>
</dbReference>
<evidence type="ECO:0000259" key="10">
    <source>
        <dbReference type="PROSITE" id="PS51012"/>
    </source>
</evidence>
<evidence type="ECO:0000256" key="1">
    <source>
        <dbReference type="ARBA" id="ARBA00004429"/>
    </source>
</evidence>
<dbReference type="Proteomes" id="UP000627538">
    <property type="component" value="Unassembled WGS sequence"/>
</dbReference>
<evidence type="ECO:0000256" key="3">
    <source>
        <dbReference type="ARBA" id="ARBA00022448"/>
    </source>
</evidence>
<feature type="domain" description="ABC transmembrane type-2" evidence="10">
    <location>
        <begin position="30"/>
        <end position="264"/>
    </location>
</feature>
<feature type="transmembrane region" description="Helical" evidence="9">
    <location>
        <begin position="63"/>
        <end position="83"/>
    </location>
</feature>
<dbReference type="AlphaFoldDB" id="A0A8I0GDQ6"/>
<organism evidence="11 12">
    <name type="scientific">Nanchangia anserum</name>
    <dbReference type="NCBI Taxonomy" id="2692125"/>
    <lineage>
        <taxon>Bacteria</taxon>
        <taxon>Bacillati</taxon>
        <taxon>Actinomycetota</taxon>
        <taxon>Actinomycetes</taxon>
        <taxon>Actinomycetales</taxon>
        <taxon>Actinomycetaceae</taxon>
        <taxon>Nanchangia</taxon>
    </lineage>
</organism>
<keyword evidence="3 9" id="KW-0813">Transport</keyword>
<dbReference type="EMBL" id="JACRUO010000002">
    <property type="protein sequence ID" value="MBD3690086.1"/>
    <property type="molecule type" value="Genomic_DNA"/>
</dbReference>
<keyword evidence="7 9" id="KW-1133">Transmembrane helix</keyword>